<organism evidence="3 4">
    <name type="scientific">Zoarces viviparus</name>
    <name type="common">Viviparous eelpout</name>
    <name type="synonym">Blennius viviparus</name>
    <dbReference type="NCBI Taxonomy" id="48416"/>
    <lineage>
        <taxon>Eukaryota</taxon>
        <taxon>Metazoa</taxon>
        <taxon>Chordata</taxon>
        <taxon>Craniata</taxon>
        <taxon>Vertebrata</taxon>
        <taxon>Euteleostomi</taxon>
        <taxon>Actinopterygii</taxon>
        <taxon>Neopterygii</taxon>
        <taxon>Teleostei</taxon>
        <taxon>Neoteleostei</taxon>
        <taxon>Acanthomorphata</taxon>
        <taxon>Eupercaria</taxon>
        <taxon>Perciformes</taxon>
        <taxon>Cottioidei</taxon>
        <taxon>Zoarcales</taxon>
        <taxon>Zoarcidae</taxon>
        <taxon>Zoarcinae</taxon>
        <taxon>Zoarces</taxon>
    </lineage>
</organism>
<dbReference type="InterPro" id="IPR003961">
    <property type="entry name" value="FN3_dom"/>
</dbReference>
<dbReference type="InterPro" id="IPR013783">
    <property type="entry name" value="Ig-like_fold"/>
</dbReference>
<gene>
    <name evidence="3" type="ORF">VZT92_022518</name>
</gene>
<dbReference type="SUPFAM" id="SSF49265">
    <property type="entry name" value="Fibronectin type III"/>
    <property type="match status" value="1"/>
</dbReference>
<reference evidence="3 4" key="1">
    <citation type="journal article" date="2024" name="Genome Biol. Evol.">
        <title>Chromosome-level genome assembly of the viviparous eelpout Zoarces viviparus.</title>
        <authorList>
            <person name="Fuhrmann N."/>
            <person name="Brasseur M.V."/>
            <person name="Bakowski C.E."/>
            <person name="Podsiadlowski L."/>
            <person name="Prost S."/>
            <person name="Krehenwinkel H."/>
            <person name="Mayer C."/>
        </authorList>
    </citation>
    <scope>NUCLEOTIDE SEQUENCE [LARGE SCALE GENOMIC DNA]</scope>
    <source>
        <strain evidence="3">NO-MEL_2022_Ind0_liver</strain>
    </source>
</reference>
<dbReference type="Proteomes" id="UP001488805">
    <property type="component" value="Unassembled WGS sequence"/>
</dbReference>
<dbReference type="PANTHER" id="PTHR47135">
    <property type="entry name" value="FIBRONECTIN TYPE III DOMAIN-CONTAINING PROTEIN 7"/>
    <property type="match status" value="1"/>
</dbReference>
<evidence type="ECO:0000256" key="1">
    <source>
        <dbReference type="SAM" id="MobiDB-lite"/>
    </source>
</evidence>
<accession>A0AAW1ECG4</accession>
<dbReference type="InterPro" id="IPR036116">
    <property type="entry name" value="FN3_sf"/>
</dbReference>
<protein>
    <recommendedName>
        <fullName evidence="2">Fibronectin type-III domain-containing protein</fullName>
    </recommendedName>
</protein>
<dbReference type="AlphaFoldDB" id="A0AAW1ECG4"/>
<dbReference type="Gene3D" id="2.60.40.10">
    <property type="entry name" value="Immunoglobulins"/>
    <property type="match status" value="2"/>
</dbReference>
<feature type="domain" description="Fibronectin type-III" evidence="2">
    <location>
        <begin position="87"/>
        <end position="173"/>
    </location>
</feature>
<dbReference type="PANTHER" id="PTHR47135:SF1">
    <property type="entry name" value="FIBRONECTIN TYPE III DOMAIN-CONTAINING PROTEIN 7"/>
    <property type="match status" value="1"/>
</dbReference>
<dbReference type="CDD" id="cd00063">
    <property type="entry name" value="FN3"/>
    <property type="match status" value="2"/>
</dbReference>
<evidence type="ECO:0000313" key="3">
    <source>
        <dbReference type="EMBL" id="KAK9519813.1"/>
    </source>
</evidence>
<proteinExistence type="predicted"/>
<name>A0AAW1ECG4_ZOAVI</name>
<evidence type="ECO:0000313" key="4">
    <source>
        <dbReference type="Proteomes" id="UP001488805"/>
    </source>
</evidence>
<dbReference type="Pfam" id="PF00041">
    <property type="entry name" value="fn3"/>
    <property type="match status" value="2"/>
</dbReference>
<comment type="caution">
    <text evidence="3">The sequence shown here is derived from an EMBL/GenBank/DDBJ whole genome shotgun (WGS) entry which is preliminary data.</text>
</comment>
<dbReference type="SMART" id="SM00060">
    <property type="entry name" value="FN3"/>
    <property type="match status" value="2"/>
</dbReference>
<sequence length="243" mass="26149">MMDPIQTVKTNDSETLMASFNTETGATHYILGIEDANGFFREDTVFSTTAEIKSLTPYTEYMLSIMAANGGGRSQPSLPQTAKTVLPPPQLSASSPSNDSIIVSWAPVAHAVQYTLSIYEFGSNTSMKHNTSNTNLTISGLDAGSLYVIESFAWDLKGREGEGLSINQTTRPPSPYWANVSMVMSNGVAGLSVSWELDQEVYGSIQHHVMSDQNLTCNSTSSSCTLQPVVCGDVRTILVTASN</sequence>
<dbReference type="EMBL" id="JBCEZU010000434">
    <property type="protein sequence ID" value="KAK9519813.1"/>
    <property type="molecule type" value="Genomic_DNA"/>
</dbReference>
<evidence type="ECO:0000259" key="2">
    <source>
        <dbReference type="PROSITE" id="PS50853"/>
    </source>
</evidence>
<keyword evidence="4" id="KW-1185">Reference proteome</keyword>
<dbReference type="PROSITE" id="PS50853">
    <property type="entry name" value="FN3"/>
    <property type="match status" value="1"/>
</dbReference>
<feature type="compositionally biased region" description="Polar residues" evidence="1">
    <location>
        <begin position="74"/>
        <end position="83"/>
    </location>
</feature>
<feature type="region of interest" description="Disordered" evidence="1">
    <location>
        <begin position="72"/>
        <end position="94"/>
    </location>
</feature>